<dbReference type="Proteomes" id="UP000428328">
    <property type="component" value="Chromosome"/>
</dbReference>
<accession>A0A6I6JSY7</accession>
<keyword evidence="1" id="KW-0732">Signal</keyword>
<dbReference type="CDD" id="cd03413">
    <property type="entry name" value="CbiK_C"/>
    <property type="match status" value="1"/>
</dbReference>
<dbReference type="GO" id="GO:0019251">
    <property type="term" value="P:anaerobic cobalamin biosynthetic process"/>
    <property type="evidence" value="ECO:0007669"/>
    <property type="project" value="InterPro"/>
</dbReference>
<feature type="chain" id="PRO_5026034696" evidence="1">
    <location>
        <begin position="27"/>
        <end position="329"/>
    </location>
</feature>
<dbReference type="Pfam" id="PF06180">
    <property type="entry name" value="CbiK"/>
    <property type="match status" value="1"/>
</dbReference>
<dbReference type="RefSeq" id="WP_158948298.1">
    <property type="nucleotide sequence ID" value="NZ_CP046400.1"/>
</dbReference>
<dbReference type="InterPro" id="IPR010388">
    <property type="entry name" value="Anaerobic_Co-chelatase"/>
</dbReference>
<evidence type="ECO:0000256" key="1">
    <source>
        <dbReference type="SAM" id="SignalP"/>
    </source>
</evidence>
<dbReference type="KEGG" id="psel:GM415_11505"/>
<reference evidence="2 3" key="1">
    <citation type="submission" date="2019-11" db="EMBL/GenBank/DDBJ databases">
        <authorList>
            <person name="Zheng R.K."/>
            <person name="Sun C.M."/>
        </authorList>
    </citation>
    <scope>NUCLEOTIDE SEQUENCE [LARGE SCALE GENOMIC DNA]</scope>
    <source>
        <strain evidence="2 3">SRB007</strain>
    </source>
</reference>
<dbReference type="Gene3D" id="3.40.50.1400">
    <property type="match status" value="2"/>
</dbReference>
<dbReference type="AlphaFoldDB" id="A0A6I6JSY7"/>
<evidence type="ECO:0000313" key="3">
    <source>
        <dbReference type="Proteomes" id="UP000428328"/>
    </source>
</evidence>
<organism evidence="2 3">
    <name type="scientific">Pseudodesulfovibrio cashew</name>
    <dbReference type="NCBI Taxonomy" id="2678688"/>
    <lineage>
        <taxon>Bacteria</taxon>
        <taxon>Pseudomonadati</taxon>
        <taxon>Thermodesulfobacteriota</taxon>
        <taxon>Desulfovibrionia</taxon>
        <taxon>Desulfovibrionales</taxon>
        <taxon>Desulfovibrionaceae</taxon>
    </lineage>
</organism>
<evidence type="ECO:0000313" key="2">
    <source>
        <dbReference type="EMBL" id="QGY40724.1"/>
    </source>
</evidence>
<dbReference type="GO" id="GO:0016852">
    <property type="term" value="F:sirohydrochlorin cobaltochelatase activity"/>
    <property type="evidence" value="ECO:0007669"/>
    <property type="project" value="InterPro"/>
</dbReference>
<protein>
    <submittedName>
        <fullName evidence="2">Sirohydrochlorin cobaltochelatase</fullName>
    </submittedName>
</protein>
<dbReference type="EMBL" id="CP046400">
    <property type="protein sequence ID" value="QGY40724.1"/>
    <property type="molecule type" value="Genomic_DNA"/>
</dbReference>
<gene>
    <name evidence="2" type="ORF">GM415_11505</name>
</gene>
<dbReference type="SUPFAM" id="SSF53800">
    <property type="entry name" value="Chelatase"/>
    <property type="match status" value="1"/>
</dbReference>
<keyword evidence="3" id="KW-1185">Reference proteome</keyword>
<name>A0A6I6JSY7_9BACT</name>
<feature type="signal peptide" evidence="1">
    <location>
        <begin position="1"/>
        <end position="26"/>
    </location>
</feature>
<proteinExistence type="predicted"/>
<sequence>MFRFPFRPLCVALTLCLVLTAAPALAGHKADGAAKQAIVLAAFGTSYPTGLDSILNIKTRVEKAYPGVPVRLAFTSSIIRKIWSKRRHDPEWQKANQDVPREVLFVKSPLATVADLQDEGYKDLAVQTLHVFAGEEFSDLTNMMIGLRSIRTVKAKSIPFNKLRLGRPALGMPGDAYPYTDDIAAAAAALKGDVDEAKKMGATLVYMGHGNDFYSTGIYSEFQHVMQTSHDYPVFVGCVEGFPGFDELVAELKATGKKKILLKPFMVVAGDHASNDMAGDEDDSWKVMLTRAGFSVTTQLRGLGSVDAWADLYVNHLKDAMAQSHMLPR</sequence>